<accession>A0AAV6JQP5</accession>
<evidence type="ECO:0000256" key="1">
    <source>
        <dbReference type="SAM" id="Phobius"/>
    </source>
</evidence>
<sequence length="160" mass="17941">MKIDLVCAILNIMCECVSATLEQVAVNRLIYVLAAFGCALVAIVFTIGEFSWMKKKKMHIGFLEFLGLTAAILQCIPAKKKEETTPEPPVAIPKLSGEVNPQVFIMKLLMVLELAGNAARDNKKTRVVPRHIQLAVRNDEELSKLIAWFGEYYCEWRSDA</sequence>
<comment type="caution">
    <text evidence="3">The sequence shown here is derived from an EMBL/GenBank/DDBJ whole genome shotgun (WGS) entry which is preliminary data.</text>
</comment>
<keyword evidence="4" id="KW-1185">Reference proteome</keyword>
<dbReference type="InterPro" id="IPR002119">
    <property type="entry name" value="Histone_H2A"/>
</dbReference>
<gene>
    <name evidence="3" type="ORF">RHGRI_015977</name>
</gene>
<keyword evidence="1" id="KW-0812">Transmembrane</keyword>
<keyword evidence="2" id="KW-0732">Signal</keyword>
<feature type="transmembrane region" description="Helical" evidence="1">
    <location>
        <begin position="29"/>
        <end position="48"/>
    </location>
</feature>
<dbReference type="SUPFAM" id="SSF47113">
    <property type="entry name" value="Histone-fold"/>
    <property type="match status" value="1"/>
</dbReference>
<dbReference type="PANTHER" id="PTHR23430">
    <property type="entry name" value="HISTONE H2A"/>
    <property type="match status" value="1"/>
</dbReference>
<evidence type="ECO:0000313" key="3">
    <source>
        <dbReference type="EMBL" id="KAG5543068.1"/>
    </source>
</evidence>
<organism evidence="3 4">
    <name type="scientific">Rhododendron griersonianum</name>
    <dbReference type="NCBI Taxonomy" id="479676"/>
    <lineage>
        <taxon>Eukaryota</taxon>
        <taxon>Viridiplantae</taxon>
        <taxon>Streptophyta</taxon>
        <taxon>Embryophyta</taxon>
        <taxon>Tracheophyta</taxon>
        <taxon>Spermatophyta</taxon>
        <taxon>Magnoliopsida</taxon>
        <taxon>eudicotyledons</taxon>
        <taxon>Gunneridae</taxon>
        <taxon>Pentapetalae</taxon>
        <taxon>asterids</taxon>
        <taxon>Ericales</taxon>
        <taxon>Ericaceae</taxon>
        <taxon>Ericoideae</taxon>
        <taxon>Rhodoreae</taxon>
        <taxon>Rhododendron</taxon>
    </lineage>
</organism>
<keyword evidence="1" id="KW-0472">Membrane</keyword>
<dbReference type="GO" id="GO:0030527">
    <property type="term" value="F:structural constituent of chromatin"/>
    <property type="evidence" value="ECO:0007669"/>
    <property type="project" value="InterPro"/>
</dbReference>
<feature type="signal peptide" evidence="2">
    <location>
        <begin position="1"/>
        <end position="19"/>
    </location>
</feature>
<evidence type="ECO:0000313" key="4">
    <source>
        <dbReference type="Proteomes" id="UP000823749"/>
    </source>
</evidence>
<dbReference type="GO" id="GO:0000786">
    <property type="term" value="C:nucleosome"/>
    <property type="evidence" value="ECO:0007669"/>
    <property type="project" value="InterPro"/>
</dbReference>
<evidence type="ECO:0000256" key="2">
    <source>
        <dbReference type="SAM" id="SignalP"/>
    </source>
</evidence>
<evidence type="ECO:0008006" key="5">
    <source>
        <dbReference type="Google" id="ProtNLM"/>
    </source>
</evidence>
<dbReference type="Gene3D" id="1.10.20.10">
    <property type="entry name" value="Histone, subunit A"/>
    <property type="match status" value="1"/>
</dbReference>
<dbReference type="PRINTS" id="PR00620">
    <property type="entry name" value="HISTONEH2A"/>
</dbReference>
<dbReference type="InterPro" id="IPR009072">
    <property type="entry name" value="Histone-fold"/>
</dbReference>
<dbReference type="Proteomes" id="UP000823749">
    <property type="component" value="Chromosome 6"/>
</dbReference>
<dbReference type="GO" id="GO:0046982">
    <property type="term" value="F:protein heterodimerization activity"/>
    <property type="evidence" value="ECO:0007669"/>
    <property type="project" value="InterPro"/>
</dbReference>
<dbReference type="AlphaFoldDB" id="A0AAV6JQP5"/>
<name>A0AAV6JQP5_9ERIC</name>
<protein>
    <recommendedName>
        <fullName evidence="5">Histone H2A</fullName>
    </recommendedName>
</protein>
<proteinExistence type="predicted"/>
<feature type="chain" id="PRO_5043933076" description="Histone H2A" evidence="2">
    <location>
        <begin position="20"/>
        <end position="160"/>
    </location>
</feature>
<reference evidence="3 4" key="1">
    <citation type="submission" date="2020-08" db="EMBL/GenBank/DDBJ databases">
        <title>Plant Genome Project.</title>
        <authorList>
            <person name="Zhang R.-G."/>
        </authorList>
    </citation>
    <scope>NUCLEOTIDE SEQUENCE [LARGE SCALE GENOMIC DNA]</scope>
    <source>
        <strain evidence="3">WSP0</strain>
        <tissue evidence="3">Leaf</tissue>
    </source>
</reference>
<keyword evidence="1" id="KW-1133">Transmembrane helix</keyword>
<dbReference type="GO" id="GO:0003677">
    <property type="term" value="F:DNA binding"/>
    <property type="evidence" value="ECO:0007669"/>
    <property type="project" value="InterPro"/>
</dbReference>
<dbReference type="EMBL" id="JACTNZ010000006">
    <property type="protein sequence ID" value="KAG5543068.1"/>
    <property type="molecule type" value="Genomic_DNA"/>
</dbReference>